<feature type="region of interest" description="Disordered" evidence="4">
    <location>
        <begin position="187"/>
        <end position="251"/>
    </location>
</feature>
<dbReference type="GO" id="GO:0004674">
    <property type="term" value="F:protein serine/threonine kinase activity"/>
    <property type="evidence" value="ECO:0007669"/>
    <property type="project" value="TreeGrafter"/>
</dbReference>
<dbReference type="Pfam" id="PF00069">
    <property type="entry name" value="Pkinase"/>
    <property type="match status" value="1"/>
</dbReference>
<dbReference type="InterPro" id="IPR011009">
    <property type="entry name" value="Kinase-like_dom_sf"/>
</dbReference>
<dbReference type="Gene3D" id="1.10.510.10">
    <property type="entry name" value="Transferase(Phosphotransferase) domain 1"/>
    <property type="match status" value="1"/>
</dbReference>
<dbReference type="EMBL" id="JH818368">
    <property type="protein sequence ID" value="EKC33317.1"/>
    <property type="molecule type" value="Genomic_DNA"/>
</dbReference>
<dbReference type="PROSITE" id="PS50011">
    <property type="entry name" value="PROTEIN_KINASE_DOM"/>
    <property type="match status" value="1"/>
</dbReference>
<proteinExistence type="predicted"/>
<evidence type="ECO:0000256" key="1">
    <source>
        <dbReference type="ARBA" id="ARBA00022741"/>
    </source>
</evidence>
<dbReference type="PROSITE" id="PS00108">
    <property type="entry name" value="PROTEIN_KINASE_ST"/>
    <property type="match status" value="1"/>
</dbReference>
<evidence type="ECO:0000256" key="2">
    <source>
        <dbReference type="ARBA" id="ARBA00022840"/>
    </source>
</evidence>
<dbReference type="GO" id="GO:0005524">
    <property type="term" value="F:ATP binding"/>
    <property type="evidence" value="ECO:0007669"/>
    <property type="project" value="UniProtKB-KW"/>
</dbReference>
<dbReference type="SMART" id="SM00220">
    <property type="entry name" value="S_TKc"/>
    <property type="match status" value="1"/>
</dbReference>
<organism evidence="5">
    <name type="scientific">Magallana gigas</name>
    <name type="common">Pacific oyster</name>
    <name type="synonym">Crassostrea gigas</name>
    <dbReference type="NCBI Taxonomy" id="29159"/>
    <lineage>
        <taxon>Eukaryota</taxon>
        <taxon>Metazoa</taxon>
        <taxon>Spiralia</taxon>
        <taxon>Lophotrochozoa</taxon>
        <taxon>Mollusca</taxon>
        <taxon>Bivalvia</taxon>
        <taxon>Autobranchia</taxon>
        <taxon>Pteriomorphia</taxon>
        <taxon>Ostreida</taxon>
        <taxon>Ostreoidea</taxon>
        <taxon>Ostreidae</taxon>
        <taxon>Magallana</taxon>
    </lineage>
</organism>
<protein>
    <submittedName>
        <fullName evidence="5">Uncharacterized protein</fullName>
    </submittedName>
</protein>
<dbReference type="Gene3D" id="3.30.200.20">
    <property type="entry name" value="Phosphorylase Kinase, domain 1"/>
    <property type="match status" value="1"/>
</dbReference>
<dbReference type="InterPro" id="IPR000719">
    <property type="entry name" value="Prot_kinase_dom"/>
</dbReference>
<name>K1Q9A8_MAGGI</name>
<sequence length="784" mass="88105">MSDEKCYVDNAMNRSLGRAGMPLGSMVVSSKGSGESFSGTSYFGSSQSDGETSYVDSIMNRGLALYSRESCASSNSITYVDNAMNQSLRRVGMPIGSMPVSKSSGRSSASSKTYVDNEYNRRLGRVGMEHGSMVVSKDSRIASSKGTKQYVDDPKSRSSSTTKLYVDNEYNRRVERVGMEHGSMVVSKDSRIASSKGTKQYVDNPKSRSSSTSKSYVDNEYNGRHGRVGLKHGSMDASKDSGTASSKGIKHYVDNPKNRILGRVGLPYGADAEQVRVYKDNPNNRKLGRAGLPIGAAVQSNSKYLEEKFYVDNPKNRRLGREGCLLGSRPYGTDSEEVPVYKGNLSNRKLGRAGLTIGAAVQSKSKSLELKFYTDNRENRRLGRVGFPLGSRPKGFFSELKKTFCDNDLNKQLGTAPVTSRKKIERFHNAYQRFRENPVEDIDFGTLPTLSSEDEEDAVEQIEHVINRLQLEREWKEKKEQTRPVPKTSHDLLHYSGPIIEFSEINLGKIIGIGGFGKVYHGTYKDYVVAVRMVHVKRDDGRLQVELFDEVKILSKLDNPFIVKFIGACTIYPNLCIVMEYMQMSLHEALHVNCTDMDDITDDDRLMIIIQTLSGLKYLHDKNFAHCDIKPGNILIDHDGEKFTVAKLSDFGLNMMKNEIETSLSSDNRLACHPGTTVYSSPERLRREYLNLKKMKMSDLYSYGLVVFEILCGVQPFSNLSLRQLQLQVGWKHMYPEFPNDIYPNVHLAAKLLGCWDREPENRPTTTDFLKVMNRISCVYETLD</sequence>
<dbReference type="AlphaFoldDB" id="K1Q9A8"/>
<keyword evidence="3" id="KW-0175">Coiled coil</keyword>
<gene>
    <name evidence="5" type="ORF">CGI_10014308</name>
</gene>
<reference evidence="5" key="1">
    <citation type="journal article" date="2012" name="Nature">
        <title>The oyster genome reveals stress adaptation and complexity of shell formation.</title>
        <authorList>
            <person name="Zhang G."/>
            <person name="Fang X."/>
            <person name="Guo X."/>
            <person name="Li L."/>
            <person name="Luo R."/>
            <person name="Xu F."/>
            <person name="Yang P."/>
            <person name="Zhang L."/>
            <person name="Wang X."/>
            <person name="Qi H."/>
            <person name="Xiong Z."/>
            <person name="Que H."/>
            <person name="Xie Y."/>
            <person name="Holland P.W."/>
            <person name="Paps J."/>
            <person name="Zhu Y."/>
            <person name="Wu F."/>
            <person name="Chen Y."/>
            <person name="Wang J."/>
            <person name="Peng C."/>
            <person name="Meng J."/>
            <person name="Yang L."/>
            <person name="Liu J."/>
            <person name="Wen B."/>
            <person name="Zhang N."/>
            <person name="Huang Z."/>
            <person name="Zhu Q."/>
            <person name="Feng Y."/>
            <person name="Mount A."/>
            <person name="Hedgecock D."/>
            <person name="Xu Z."/>
            <person name="Liu Y."/>
            <person name="Domazet-Loso T."/>
            <person name="Du Y."/>
            <person name="Sun X."/>
            <person name="Zhang S."/>
            <person name="Liu B."/>
            <person name="Cheng P."/>
            <person name="Jiang X."/>
            <person name="Li J."/>
            <person name="Fan D."/>
            <person name="Wang W."/>
            <person name="Fu W."/>
            <person name="Wang T."/>
            <person name="Wang B."/>
            <person name="Zhang J."/>
            <person name="Peng Z."/>
            <person name="Li Y."/>
            <person name="Li N."/>
            <person name="Wang J."/>
            <person name="Chen M."/>
            <person name="He Y."/>
            <person name="Tan F."/>
            <person name="Song X."/>
            <person name="Zheng Q."/>
            <person name="Huang R."/>
            <person name="Yang H."/>
            <person name="Du X."/>
            <person name="Chen L."/>
            <person name="Yang M."/>
            <person name="Gaffney P.M."/>
            <person name="Wang S."/>
            <person name="Luo L."/>
            <person name="She Z."/>
            <person name="Ming Y."/>
            <person name="Huang W."/>
            <person name="Zhang S."/>
            <person name="Huang B."/>
            <person name="Zhang Y."/>
            <person name="Qu T."/>
            <person name="Ni P."/>
            <person name="Miao G."/>
            <person name="Wang J."/>
            <person name="Wang Q."/>
            <person name="Steinberg C.E."/>
            <person name="Wang H."/>
            <person name="Li N."/>
            <person name="Qian L."/>
            <person name="Zhang G."/>
            <person name="Li Y."/>
            <person name="Yang H."/>
            <person name="Liu X."/>
            <person name="Wang J."/>
            <person name="Yin Y."/>
            <person name="Wang J."/>
        </authorList>
    </citation>
    <scope>NUCLEOTIDE SEQUENCE [LARGE SCALE GENOMIC DNA]</scope>
    <source>
        <strain evidence="5">05x7-T-G4-1.051#20</strain>
    </source>
</reference>
<keyword evidence="2" id="KW-0067">ATP-binding</keyword>
<dbReference type="InterPro" id="IPR008271">
    <property type="entry name" value="Ser/Thr_kinase_AS"/>
</dbReference>
<evidence type="ECO:0000256" key="4">
    <source>
        <dbReference type="SAM" id="MobiDB-lite"/>
    </source>
</evidence>
<keyword evidence="1" id="KW-0547">Nucleotide-binding</keyword>
<dbReference type="PANTHER" id="PTHR44329:SF298">
    <property type="entry name" value="MIXED LINEAGE KINASE DOMAIN-LIKE PROTEIN"/>
    <property type="match status" value="1"/>
</dbReference>
<evidence type="ECO:0000313" key="5">
    <source>
        <dbReference type="EMBL" id="EKC33317.1"/>
    </source>
</evidence>
<dbReference type="PANTHER" id="PTHR44329">
    <property type="entry name" value="SERINE/THREONINE-PROTEIN KINASE TNNI3K-RELATED"/>
    <property type="match status" value="1"/>
</dbReference>
<dbReference type="SUPFAM" id="SSF56112">
    <property type="entry name" value="Protein kinase-like (PK-like)"/>
    <property type="match status" value="1"/>
</dbReference>
<dbReference type="InterPro" id="IPR051681">
    <property type="entry name" value="Ser/Thr_Kinases-Pseudokinases"/>
</dbReference>
<accession>K1Q9A8</accession>
<feature type="region of interest" description="Disordered" evidence="4">
    <location>
        <begin position="136"/>
        <end position="164"/>
    </location>
</feature>
<dbReference type="InParanoid" id="K1Q9A8"/>
<evidence type="ECO:0000256" key="3">
    <source>
        <dbReference type="SAM" id="Coils"/>
    </source>
</evidence>
<feature type="coiled-coil region" evidence="3">
    <location>
        <begin position="452"/>
        <end position="479"/>
    </location>
</feature>
<dbReference type="HOGENOM" id="CLU_357629_0_0_1"/>